<feature type="transmembrane region" description="Helical" evidence="1">
    <location>
        <begin position="291"/>
        <end position="312"/>
    </location>
</feature>
<evidence type="ECO:0000256" key="1">
    <source>
        <dbReference type="SAM" id="Phobius"/>
    </source>
</evidence>
<feature type="transmembrane region" description="Helical" evidence="1">
    <location>
        <begin position="110"/>
        <end position="132"/>
    </location>
</feature>
<sequence length="313" mass="35943">MKENPINVSIKGFAISDISNFRYGQQLHDQRFFELKFRRPLIGDPFSLGTGDPESYAHQPVTLQFPGAFGKMRSVSGTILKLEFISTAAQAAEVVVSGTMYQPGGYISKFSLALMALLICPIIFAGFLFFYVSHFNHSLSKTEGTVSYFNESGTKGTHNYTFKISPYQTFFNRSYHTPVFSTARQNIDALFNAADGTFDENLTGQKVTFYIVNTDQNRLNNRDGKIDFLYMKSAVTPHVKFDYYYDLLIYITDKTWFYFVWITELIMEIFFFSCALYCYKMYALDQQQKNRILWFTSLFIAALLNIGVLAMML</sequence>
<comment type="caution">
    <text evidence="2">The sequence shown here is derived from an EMBL/GenBank/DDBJ whole genome shotgun (WGS) entry which is preliminary data.</text>
</comment>
<dbReference type="EMBL" id="SNWM01000006">
    <property type="protein sequence ID" value="TDO19523.1"/>
    <property type="molecule type" value="Genomic_DNA"/>
</dbReference>
<accession>A0A4R6IBE1</accession>
<proteinExistence type="predicted"/>
<dbReference type="AlphaFoldDB" id="A0A4R6IBE1"/>
<reference evidence="2 3" key="1">
    <citation type="submission" date="2019-03" db="EMBL/GenBank/DDBJ databases">
        <title>Genomic Encyclopedia of Archaeal and Bacterial Type Strains, Phase II (KMG-II): from individual species to whole genera.</title>
        <authorList>
            <person name="Goeker M."/>
        </authorList>
    </citation>
    <scope>NUCLEOTIDE SEQUENCE [LARGE SCALE GENOMIC DNA]</scope>
    <source>
        <strain evidence="2 3">DSM 19034</strain>
    </source>
</reference>
<evidence type="ECO:0000313" key="2">
    <source>
        <dbReference type="EMBL" id="TDO19523.1"/>
    </source>
</evidence>
<dbReference type="RefSeq" id="WP_133558753.1">
    <property type="nucleotide sequence ID" value="NZ_SNWM01000006.1"/>
</dbReference>
<keyword evidence="3" id="KW-1185">Reference proteome</keyword>
<evidence type="ECO:0000313" key="3">
    <source>
        <dbReference type="Proteomes" id="UP000295499"/>
    </source>
</evidence>
<organism evidence="2 3">
    <name type="scientific">Pedobacter duraquae</name>
    <dbReference type="NCBI Taxonomy" id="425511"/>
    <lineage>
        <taxon>Bacteria</taxon>
        <taxon>Pseudomonadati</taxon>
        <taxon>Bacteroidota</taxon>
        <taxon>Sphingobacteriia</taxon>
        <taxon>Sphingobacteriales</taxon>
        <taxon>Sphingobacteriaceae</taxon>
        <taxon>Pedobacter</taxon>
    </lineage>
</organism>
<feature type="transmembrane region" description="Helical" evidence="1">
    <location>
        <begin position="256"/>
        <end position="279"/>
    </location>
</feature>
<keyword evidence="1" id="KW-0812">Transmembrane</keyword>
<dbReference type="Proteomes" id="UP000295499">
    <property type="component" value="Unassembled WGS sequence"/>
</dbReference>
<gene>
    <name evidence="2" type="ORF">CLV32_4144</name>
</gene>
<name>A0A4R6IBE1_9SPHI</name>
<keyword evidence="1" id="KW-0472">Membrane</keyword>
<dbReference type="OrthoDB" id="749329at2"/>
<keyword evidence="1" id="KW-1133">Transmembrane helix</keyword>
<protein>
    <submittedName>
        <fullName evidence="2">Uncharacterized protein</fullName>
    </submittedName>
</protein>